<dbReference type="InterPro" id="IPR003593">
    <property type="entry name" value="AAA+_ATPase"/>
</dbReference>
<comment type="subunit">
    <text evidence="9">Homohexamer. The homohexamer assembles into an open ring structure.</text>
</comment>
<feature type="compositionally biased region" description="Basic and acidic residues" evidence="12">
    <location>
        <begin position="1"/>
        <end position="13"/>
    </location>
</feature>
<dbReference type="SUPFAM" id="SSF68912">
    <property type="entry name" value="Rho N-terminal domain-like"/>
    <property type="match status" value="1"/>
</dbReference>
<keyword evidence="5 9" id="KW-0067">ATP-binding</keyword>
<dbReference type="SMART" id="SM00382">
    <property type="entry name" value="AAA"/>
    <property type="match status" value="1"/>
</dbReference>
<feature type="compositionally biased region" description="Basic and acidic residues" evidence="12">
    <location>
        <begin position="40"/>
        <end position="53"/>
    </location>
</feature>
<protein>
    <recommendedName>
        <fullName evidence="9 10">Transcription termination factor Rho</fullName>
        <ecNumber evidence="9 10">3.6.4.-</ecNumber>
    </recommendedName>
    <alternativeName>
        <fullName evidence="9">ATP-dependent helicase Rho</fullName>
    </alternativeName>
</protein>
<dbReference type="Pfam" id="PF00006">
    <property type="entry name" value="ATP-synt_ab"/>
    <property type="match status" value="1"/>
</dbReference>
<keyword evidence="15" id="KW-1185">Reference proteome</keyword>
<dbReference type="GO" id="GO:0005524">
    <property type="term" value="F:ATP binding"/>
    <property type="evidence" value="ECO:0007669"/>
    <property type="project" value="UniProtKB-UniRule"/>
</dbReference>
<dbReference type="GO" id="GO:0008186">
    <property type="term" value="F:ATP-dependent activity, acting on RNA"/>
    <property type="evidence" value="ECO:0007669"/>
    <property type="project" value="UniProtKB-UniRule"/>
</dbReference>
<feature type="binding site" evidence="9">
    <location>
        <begin position="303"/>
        <end position="308"/>
    </location>
    <ligand>
        <name>ATP</name>
        <dbReference type="ChEBI" id="CHEBI:30616"/>
    </ligand>
</feature>
<dbReference type="SUPFAM" id="SSF52540">
    <property type="entry name" value="P-loop containing nucleoside triphosphate hydrolases"/>
    <property type="match status" value="1"/>
</dbReference>
<comment type="function">
    <text evidence="9">Facilitates transcription termination by a mechanism that involves Rho binding to the nascent RNA, activation of Rho's RNA-dependent ATPase activity, and release of the mRNA from the DNA template.</text>
</comment>
<dbReference type="CDD" id="cd04459">
    <property type="entry name" value="Rho_CSD"/>
    <property type="match status" value="1"/>
</dbReference>
<dbReference type="OrthoDB" id="9805197at2"/>
<dbReference type="Gene3D" id="2.40.50.140">
    <property type="entry name" value="Nucleic acid-binding proteins"/>
    <property type="match status" value="1"/>
</dbReference>
<dbReference type="CDD" id="cd01128">
    <property type="entry name" value="rho_factor_C"/>
    <property type="match status" value="1"/>
</dbReference>
<evidence type="ECO:0000313" key="15">
    <source>
        <dbReference type="Proteomes" id="UP000251800"/>
    </source>
</evidence>
<dbReference type="NCBIfam" id="NF006886">
    <property type="entry name" value="PRK09376.1"/>
    <property type="match status" value="1"/>
</dbReference>
<dbReference type="InterPro" id="IPR027417">
    <property type="entry name" value="P-loop_NTPase"/>
</dbReference>
<sequence length="541" mass="59706">MADRPENTDDAARKPRKKVKLAVEPPGDTAAAPEAPAAEPAKEKPAAKSKRSDSGSNNDGDSDDDRGNQNNDGGNGGDDNGGNRGRNNRRGGDQNQGGGRRRRGRRNRDQQPEPIPEYDGPPLNISELKSKTASELIEEAEAMGIENVSRAKKQDVIFQMIRTRAKMGQQIFGDGVLEILSDGFGFLRAPEASYQAGPDDIYVSPSQIRRFSLRTGDSITGQIRTPKDNERYFALLKVDTINGETPEQSKRKVPFENLTPLFPEQQLVMEVGNGSTEDITARIVDIVSPFGKGQRGLIVSPPKAGKTMLMQNLAQSVAANYPDAYLIVLLIDERPEEVTDMQRSVRGEVVSSTFDEPAARHVQVAEMVIEKAKRLVEHKMDVVILLDSITRLARAYNTVAPSSGKVLTGGVDANALQKPKRFFGAARNVEEGGSLTIIATALVETGSKMDEVIYEEFKGTGNMEIQMERRIAEKRVFPAININRSGTRREELMMDAVTLQKVWVLRKLLHSMDEIAAVELLIDRMKQTKTNAEFFDSMKRQ</sequence>
<dbReference type="Gene3D" id="3.40.50.300">
    <property type="entry name" value="P-loop containing nucleotide triphosphate hydrolases"/>
    <property type="match status" value="1"/>
</dbReference>
<feature type="compositionally biased region" description="Low complexity" evidence="12">
    <location>
        <begin position="30"/>
        <end position="39"/>
    </location>
</feature>
<dbReference type="PROSITE" id="PS51856">
    <property type="entry name" value="RHO_RNA_BD"/>
    <property type="match status" value="1"/>
</dbReference>
<dbReference type="EC" id="3.6.4.-" evidence="9 10"/>
<feature type="region of interest" description="Disordered" evidence="12">
    <location>
        <begin position="1"/>
        <end position="125"/>
    </location>
</feature>
<dbReference type="InterPro" id="IPR011129">
    <property type="entry name" value="CSD"/>
</dbReference>
<feature type="region of interest" description="RNA-binding 1" evidence="9">
    <location>
        <begin position="230"/>
        <end position="232"/>
    </location>
</feature>
<gene>
    <name evidence="9" type="primary">rho</name>
    <name evidence="14" type="ORF">DEH80_00600</name>
</gene>
<evidence type="ECO:0000256" key="9">
    <source>
        <dbReference type="HAMAP-Rule" id="MF_01884"/>
    </source>
</evidence>
<dbReference type="NCBIfam" id="TIGR00767">
    <property type="entry name" value="rho"/>
    <property type="match status" value="1"/>
</dbReference>
<dbReference type="InterPro" id="IPR011113">
    <property type="entry name" value="Rho_RNA-bd"/>
</dbReference>
<dbReference type="GO" id="GO:0004386">
    <property type="term" value="F:helicase activity"/>
    <property type="evidence" value="ECO:0007669"/>
    <property type="project" value="UniProtKB-UniRule"/>
</dbReference>
<evidence type="ECO:0000256" key="8">
    <source>
        <dbReference type="ARBA" id="ARBA00023163"/>
    </source>
</evidence>
<feature type="region of interest" description="RNA-binding 2" evidence="9">
    <location>
        <begin position="406"/>
        <end position="410"/>
    </location>
</feature>
<feature type="binding site" evidence="9">
    <location>
        <position position="334"/>
    </location>
    <ligand>
        <name>ATP</name>
        <dbReference type="ChEBI" id="CHEBI:30616"/>
    </ligand>
</feature>
<keyword evidence="4 9" id="KW-0347">Helicase</keyword>
<proteinExistence type="inferred from homology"/>
<comment type="similarity">
    <text evidence="9 11">Belongs to the Rho family.</text>
</comment>
<feature type="site" description="RNA-binding 2" evidence="9">
    <location>
        <position position="448"/>
    </location>
</feature>
<dbReference type="PANTHER" id="PTHR46425:SF1">
    <property type="entry name" value="TRANSCRIPTION TERMINATION FACTOR RHO"/>
    <property type="match status" value="1"/>
</dbReference>
<feature type="compositionally biased region" description="Gly residues" evidence="12">
    <location>
        <begin position="73"/>
        <end position="84"/>
    </location>
</feature>
<keyword evidence="3 9" id="KW-0378">Hydrolase</keyword>
<evidence type="ECO:0000313" key="14">
    <source>
        <dbReference type="EMBL" id="PWN57890.1"/>
    </source>
</evidence>
<dbReference type="Proteomes" id="UP000251800">
    <property type="component" value="Unassembled WGS sequence"/>
</dbReference>
<accession>A0A363UQW6</accession>
<keyword evidence="8 9" id="KW-0804">Transcription</keyword>
<organism evidence="14 15">
    <name type="scientific">Abyssibacter profundi</name>
    <dbReference type="NCBI Taxonomy" id="2182787"/>
    <lineage>
        <taxon>Bacteria</taxon>
        <taxon>Pseudomonadati</taxon>
        <taxon>Pseudomonadota</taxon>
        <taxon>Gammaproteobacteria</taxon>
        <taxon>Chromatiales</taxon>
        <taxon>Oceanococcaceae</taxon>
        <taxon>Abyssibacter</taxon>
    </lineage>
</organism>
<dbReference type="GO" id="GO:0003723">
    <property type="term" value="F:RNA binding"/>
    <property type="evidence" value="ECO:0007669"/>
    <property type="project" value="UniProtKB-UniRule"/>
</dbReference>
<name>A0A363UQW6_9GAMM</name>
<evidence type="ECO:0000256" key="12">
    <source>
        <dbReference type="SAM" id="MobiDB-lite"/>
    </source>
</evidence>
<dbReference type="AlphaFoldDB" id="A0A363UQW6"/>
<dbReference type="Pfam" id="PF07497">
    <property type="entry name" value="Rho_RNA_bind"/>
    <property type="match status" value="1"/>
</dbReference>
<keyword evidence="1 9" id="KW-0806">Transcription termination</keyword>
<dbReference type="InterPro" id="IPR036269">
    <property type="entry name" value="Rho_N_sf"/>
</dbReference>
<reference evidence="14 15" key="1">
    <citation type="submission" date="2018-05" db="EMBL/GenBank/DDBJ databases">
        <title>Abyssibacter profundi OUC007T gen. nov., sp. nov, a marine bacterium isolated from seawater of the Mariana Trench.</title>
        <authorList>
            <person name="Zhou S."/>
        </authorList>
    </citation>
    <scope>NUCLEOTIDE SEQUENCE [LARGE SCALE GENOMIC DNA]</scope>
    <source>
        <strain evidence="14 15">OUC007</strain>
    </source>
</reference>
<dbReference type="SMART" id="SM00357">
    <property type="entry name" value="CSP"/>
    <property type="match status" value="1"/>
</dbReference>
<dbReference type="HAMAP" id="MF_01884">
    <property type="entry name" value="Rho"/>
    <property type="match status" value="1"/>
</dbReference>
<dbReference type="PANTHER" id="PTHR46425">
    <property type="entry name" value="TRANSCRIPTION TERMINATION FACTOR RHO"/>
    <property type="match status" value="1"/>
</dbReference>
<feature type="binding site" evidence="9">
    <location>
        <begin position="291"/>
        <end position="296"/>
    </location>
    <ligand>
        <name>ATP</name>
        <dbReference type="ChEBI" id="CHEBI:30616"/>
    </ligand>
</feature>
<feature type="region of interest" description="RNA-binding 1" evidence="9">
    <location>
        <begin position="200"/>
        <end position="202"/>
    </location>
</feature>
<dbReference type="EMBL" id="QEQK01000001">
    <property type="protein sequence ID" value="PWN57890.1"/>
    <property type="molecule type" value="Genomic_DNA"/>
</dbReference>
<dbReference type="SMART" id="SM00959">
    <property type="entry name" value="Rho_N"/>
    <property type="match status" value="1"/>
</dbReference>
<dbReference type="SUPFAM" id="SSF50249">
    <property type="entry name" value="Nucleic acid-binding proteins"/>
    <property type="match status" value="1"/>
</dbReference>
<evidence type="ECO:0000256" key="4">
    <source>
        <dbReference type="ARBA" id="ARBA00022806"/>
    </source>
</evidence>
<dbReference type="Pfam" id="PF07498">
    <property type="entry name" value="Rho_N"/>
    <property type="match status" value="1"/>
</dbReference>
<dbReference type="InterPro" id="IPR004665">
    <property type="entry name" value="Term_rho"/>
</dbReference>
<dbReference type="InterPro" id="IPR000194">
    <property type="entry name" value="ATPase_F1/V1/A1_a/bsu_nucl-bd"/>
</dbReference>
<dbReference type="FunFam" id="2.40.50.140:FF:000010">
    <property type="entry name" value="Transcription termination factor Rho"/>
    <property type="match status" value="1"/>
</dbReference>
<dbReference type="InterPro" id="IPR011112">
    <property type="entry name" value="Rho-like_N"/>
</dbReference>
<dbReference type="InterPro" id="IPR041703">
    <property type="entry name" value="Rho_factor_ATP-bd"/>
</dbReference>
<dbReference type="GO" id="GO:0016787">
    <property type="term" value="F:hydrolase activity"/>
    <property type="evidence" value="ECO:0007669"/>
    <property type="project" value="UniProtKB-KW"/>
</dbReference>
<dbReference type="FunFam" id="3.40.50.300:FF:000072">
    <property type="entry name" value="Transcription termination factor Rho"/>
    <property type="match status" value="1"/>
</dbReference>
<dbReference type="GO" id="GO:0005829">
    <property type="term" value="C:cytosol"/>
    <property type="evidence" value="ECO:0007669"/>
    <property type="project" value="UniProtKB-ARBA"/>
</dbReference>
<comment type="caution">
    <text evidence="14">The sequence shown here is derived from an EMBL/GenBank/DDBJ whole genome shotgun (WGS) entry which is preliminary data.</text>
</comment>
<evidence type="ECO:0000256" key="3">
    <source>
        <dbReference type="ARBA" id="ARBA00022801"/>
    </source>
</evidence>
<evidence type="ECO:0000256" key="5">
    <source>
        <dbReference type="ARBA" id="ARBA00022840"/>
    </source>
</evidence>
<evidence type="ECO:0000256" key="6">
    <source>
        <dbReference type="ARBA" id="ARBA00022884"/>
    </source>
</evidence>
<dbReference type="GO" id="GO:0006353">
    <property type="term" value="P:DNA-templated transcription termination"/>
    <property type="evidence" value="ECO:0007669"/>
    <property type="project" value="UniProtKB-UniRule"/>
</dbReference>
<keyword evidence="6 9" id="KW-0694">RNA-binding</keyword>
<feature type="domain" description="Rho RNA-BD" evidence="13">
    <location>
        <begin position="170"/>
        <end position="245"/>
    </location>
</feature>
<dbReference type="InterPro" id="IPR012340">
    <property type="entry name" value="NA-bd_OB-fold"/>
</dbReference>
<evidence type="ECO:0000259" key="13">
    <source>
        <dbReference type="PROSITE" id="PS51856"/>
    </source>
</evidence>
<evidence type="ECO:0000256" key="7">
    <source>
        <dbReference type="ARBA" id="ARBA00023015"/>
    </source>
</evidence>
<evidence type="ECO:0000256" key="1">
    <source>
        <dbReference type="ARBA" id="ARBA00022472"/>
    </source>
</evidence>
<keyword evidence="2 9" id="KW-0547">Nucleotide-binding</keyword>
<feature type="region of interest" description="RNA-binding 1" evidence="9">
    <location>
        <begin position="183"/>
        <end position="188"/>
    </location>
</feature>
<evidence type="ECO:0000256" key="2">
    <source>
        <dbReference type="ARBA" id="ARBA00022741"/>
    </source>
</evidence>
<keyword evidence="7 9" id="KW-0805">Transcription regulation</keyword>
<evidence type="ECO:0000256" key="10">
    <source>
        <dbReference type="NCBIfam" id="TIGR00767"/>
    </source>
</evidence>
<evidence type="ECO:0000256" key="11">
    <source>
        <dbReference type="PROSITE-ProRule" id="PRU01203"/>
    </source>
</evidence>